<protein>
    <submittedName>
        <fullName evidence="1">Uncharacterized protein</fullName>
    </submittedName>
</protein>
<reference evidence="1 2" key="1">
    <citation type="submission" date="2020-10" db="EMBL/GenBank/DDBJ databases">
        <title>Streptomyces chromofuscus complate genome analysis.</title>
        <authorList>
            <person name="Anwar N."/>
        </authorList>
    </citation>
    <scope>NUCLEOTIDE SEQUENCE [LARGE SCALE GENOMIC DNA]</scope>
    <source>
        <strain evidence="1 2">DSM 40273</strain>
    </source>
</reference>
<evidence type="ECO:0000313" key="2">
    <source>
        <dbReference type="Proteomes" id="UP000594008"/>
    </source>
</evidence>
<keyword evidence="2" id="KW-1185">Reference proteome</keyword>
<dbReference type="KEGG" id="schf:IPT68_26525"/>
<dbReference type="Proteomes" id="UP000594008">
    <property type="component" value="Chromosome"/>
</dbReference>
<dbReference type="EMBL" id="CP063374">
    <property type="protein sequence ID" value="QOV43283.1"/>
    <property type="molecule type" value="Genomic_DNA"/>
</dbReference>
<sequence length="155" mass="17084">MGEGIGRRRFEVGDVLLVSCPPALARIAEVTPSEVSVAWPWQRIDPDSEIRWNGLRAIPRVARRGEWGGLFQVEPHAGRLEAGGSCLVGIPETLVRIIDIGRFDPPADVGWLPRPHTMLIVLPLDHPRDPHAEEDGDTIDLESAAPVRIELVARD</sequence>
<proteinExistence type="predicted"/>
<evidence type="ECO:0000313" key="1">
    <source>
        <dbReference type="EMBL" id="QOV43283.1"/>
    </source>
</evidence>
<name>A0A7M2T5X2_STRCW</name>
<accession>A0A7M2T5X2</accession>
<gene>
    <name evidence="1" type="ORF">IPT68_26525</name>
</gene>
<organism evidence="1 2">
    <name type="scientific">Streptomyces chromofuscus</name>
    <dbReference type="NCBI Taxonomy" id="42881"/>
    <lineage>
        <taxon>Bacteria</taxon>
        <taxon>Bacillati</taxon>
        <taxon>Actinomycetota</taxon>
        <taxon>Actinomycetes</taxon>
        <taxon>Kitasatosporales</taxon>
        <taxon>Streptomycetaceae</taxon>
        <taxon>Streptomyces</taxon>
    </lineage>
</organism>
<dbReference type="AlphaFoldDB" id="A0A7M2T5X2"/>
<dbReference type="RefSeq" id="WP_189700840.1">
    <property type="nucleotide sequence ID" value="NZ_BMTA01000021.1"/>
</dbReference>